<evidence type="ECO:0000256" key="2">
    <source>
        <dbReference type="ARBA" id="ARBA00022801"/>
    </source>
</evidence>
<evidence type="ECO:0000256" key="4">
    <source>
        <dbReference type="SAM" id="MobiDB-lite"/>
    </source>
</evidence>
<gene>
    <name evidence="3" type="primary">arcA</name>
    <name evidence="5" type="ORF">EV189_1607</name>
</gene>
<dbReference type="Gene3D" id="1.10.3930.10">
    <property type="entry name" value="Arginine deiminase"/>
    <property type="match status" value="1"/>
</dbReference>
<dbReference type="InterPro" id="IPR003876">
    <property type="entry name" value="Arg_deiminase"/>
</dbReference>
<sequence>MPYVDSEVAPLRSVLLHRPGLELARLTPRNSGALLFDGVPWVSRAQEEHDAFAEELRRRDVEVLLLGELLAEALAVPAAREEAVASALAPGRLGDVLAARVGAHLHGLHPRDLATALVAGLARDELDAGDGLVARLLAPEEFLVAPLPNLLFTRDSSVWVGSEVAVTRLAMPARRRETALTRLVFTHHPRFAGTGHLYDRSDEPLEGGDVLLLSPGVVAVGTGERTTAAGVERLARALLGRHAAGRGLVSTVLAVPVPQRRATMHLDTLMTMVDAETVVMYPGAADGLVAHTVTAAEGGGLRVEGPAPLLEAAAAAMGLDKLRVIDTGMLHPVVAEREQWDDGNNTLALAPGVCVAYERNTGTNDRLEAAGVEVVRIAGSELGSGRGGPRCMSCPLEREPLASWVPGVRAGSGRGTVWSMSEQHAPDEMPDDSATRVPDGAVDESRLHDMGGDIGPASVRASSADDGSGSAEDAAPHEGYAREVPDSTIGADAPRDSPVSGSDQSGDIAPAPVAGAPSEYISVDEADNLGRGADGDTAARLAQDDL</sequence>
<evidence type="ECO:0000313" key="5">
    <source>
        <dbReference type="EMBL" id="RZS89831.1"/>
    </source>
</evidence>
<dbReference type="EC" id="3.5.3.6" evidence="3"/>
<evidence type="ECO:0000313" key="6">
    <source>
        <dbReference type="Proteomes" id="UP000293638"/>
    </source>
</evidence>
<feature type="active site" description="Amidino-cysteine intermediate" evidence="3">
    <location>
        <position position="391"/>
    </location>
</feature>
<comment type="pathway">
    <text evidence="3">Amino-acid degradation; L-arginine degradation via ADI pathway; carbamoyl phosphate from L-arginine: step 1/2.</text>
</comment>
<feature type="region of interest" description="Disordered" evidence="4">
    <location>
        <begin position="422"/>
        <end position="546"/>
    </location>
</feature>
<dbReference type="Proteomes" id="UP000293638">
    <property type="component" value="Unassembled WGS sequence"/>
</dbReference>
<accession>A0A4Q7NRY1</accession>
<keyword evidence="2 3" id="KW-0378">Hydrolase</keyword>
<dbReference type="GO" id="GO:0019546">
    <property type="term" value="P:L-arginine deiminase pathway"/>
    <property type="evidence" value="ECO:0007669"/>
    <property type="project" value="TreeGrafter"/>
</dbReference>
<dbReference type="UniPathway" id="UPA00254">
    <property type="reaction ID" value="UER00364"/>
</dbReference>
<keyword evidence="3" id="KW-0963">Cytoplasm</keyword>
<feature type="compositionally biased region" description="Low complexity" evidence="4">
    <location>
        <begin position="457"/>
        <end position="473"/>
    </location>
</feature>
<protein>
    <recommendedName>
        <fullName evidence="3">Arginine deiminase</fullName>
        <shortName evidence="3">ADI</shortName>
        <ecNumber evidence="3">3.5.3.6</ecNumber>
    </recommendedName>
    <alternativeName>
        <fullName evidence="3">Arginine dihydrolase</fullName>
        <shortName evidence="3">AD</shortName>
    </alternativeName>
</protein>
<keyword evidence="3" id="KW-0056">Arginine metabolism</keyword>
<comment type="subcellular location">
    <subcellularLocation>
        <location evidence="3">Cytoplasm</location>
    </subcellularLocation>
</comment>
<name>A0A4Q7NRY1_9ACTN</name>
<dbReference type="EMBL" id="SGXD01000002">
    <property type="protein sequence ID" value="RZS89831.1"/>
    <property type="molecule type" value="Genomic_DNA"/>
</dbReference>
<dbReference type="NCBIfam" id="NF002381">
    <property type="entry name" value="PRK01388.1"/>
    <property type="match status" value="1"/>
</dbReference>
<keyword evidence="6" id="KW-1185">Reference proteome</keyword>
<dbReference type="AlphaFoldDB" id="A0A4Q7NRY1"/>
<evidence type="ECO:0000256" key="1">
    <source>
        <dbReference type="ARBA" id="ARBA00010206"/>
    </source>
</evidence>
<dbReference type="PRINTS" id="PR01466">
    <property type="entry name" value="ARGDEIMINASE"/>
</dbReference>
<organism evidence="5 6">
    <name type="scientific">Motilibacter rhizosphaerae</name>
    <dbReference type="NCBI Taxonomy" id="598652"/>
    <lineage>
        <taxon>Bacteria</taxon>
        <taxon>Bacillati</taxon>
        <taxon>Actinomycetota</taxon>
        <taxon>Actinomycetes</taxon>
        <taxon>Motilibacterales</taxon>
        <taxon>Motilibacteraceae</taxon>
        <taxon>Motilibacter</taxon>
    </lineage>
</organism>
<dbReference type="SUPFAM" id="SSF55909">
    <property type="entry name" value="Pentein"/>
    <property type="match status" value="1"/>
</dbReference>
<dbReference type="PANTHER" id="PTHR47271:SF2">
    <property type="entry name" value="ARGININE DEIMINASE"/>
    <property type="match status" value="1"/>
</dbReference>
<dbReference type="GO" id="GO:0016990">
    <property type="term" value="F:arginine deiminase activity"/>
    <property type="evidence" value="ECO:0007669"/>
    <property type="project" value="UniProtKB-UniRule"/>
</dbReference>
<dbReference type="OrthoDB" id="9807502at2"/>
<dbReference type="PANTHER" id="PTHR47271">
    <property type="entry name" value="ARGININE DEIMINASE"/>
    <property type="match status" value="1"/>
</dbReference>
<dbReference type="GO" id="GO:0005737">
    <property type="term" value="C:cytoplasm"/>
    <property type="evidence" value="ECO:0007669"/>
    <property type="project" value="UniProtKB-SubCell"/>
</dbReference>
<proteinExistence type="inferred from homology"/>
<dbReference type="Gene3D" id="3.75.10.10">
    <property type="entry name" value="L-arginine/glycine Amidinotransferase, Chain A"/>
    <property type="match status" value="1"/>
</dbReference>
<dbReference type="Pfam" id="PF02274">
    <property type="entry name" value="ADI"/>
    <property type="match status" value="1"/>
</dbReference>
<dbReference type="HAMAP" id="MF_00242">
    <property type="entry name" value="Arg_deiminase"/>
    <property type="match status" value="1"/>
</dbReference>
<comment type="caution">
    <text evidence="5">The sequence shown here is derived from an EMBL/GenBank/DDBJ whole genome shotgun (WGS) entry which is preliminary data.</text>
</comment>
<comment type="catalytic activity">
    <reaction evidence="3">
        <text>L-arginine + H2O = L-citrulline + NH4(+)</text>
        <dbReference type="Rhea" id="RHEA:19597"/>
        <dbReference type="ChEBI" id="CHEBI:15377"/>
        <dbReference type="ChEBI" id="CHEBI:28938"/>
        <dbReference type="ChEBI" id="CHEBI:32682"/>
        <dbReference type="ChEBI" id="CHEBI:57743"/>
        <dbReference type="EC" id="3.5.3.6"/>
    </reaction>
</comment>
<evidence type="ECO:0000256" key="3">
    <source>
        <dbReference type="HAMAP-Rule" id="MF_00242"/>
    </source>
</evidence>
<comment type="similarity">
    <text evidence="1 3">Belongs to the arginine deiminase family.</text>
</comment>
<reference evidence="5 6" key="1">
    <citation type="submission" date="2019-02" db="EMBL/GenBank/DDBJ databases">
        <title>Genomic Encyclopedia of Type Strains, Phase IV (KMG-IV): sequencing the most valuable type-strain genomes for metagenomic binning, comparative biology and taxonomic classification.</title>
        <authorList>
            <person name="Goeker M."/>
        </authorList>
    </citation>
    <scope>NUCLEOTIDE SEQUENCE [LARGE SCALE GENOMIC DNA]</scope>
    <source>
        <strain evidence="5 6">DSM 45622</strain>
    </source>
</reference>
<feature type="compositionally biased region" description="Basic and acidic residues" evidence="4">
    <location>
        <begin position="474"/>
        <end position="485"/>
    </location>
</feature>